<feature type="domain" description="OmpA-like" evidence="7">
    <location>
        <begin position="109"/>
        <end position="226"/>
    </location>
</feature>
<feature type="region of interest" description="Disordered" evidence="5">
    <location>
        <begin position="74"/>
        <end position="103"/>
    </location>
</feature>
<dbReference type="InterPro" id="IPR050330">
    <property type="entry name" value="Bact_OuterMem_StrucFunc"/>
</dbReference>
<dbReference type="GO" id="GO:0009279">
    <property type="term" value="C:cell outer membrane"/>
    <property type="evidence" value="ECO:0007669"/>
    <property type="project" value="UniProtKB-SubCell"/>
</dbReference>
<comment type="caution">
    <text evidence="8">The sequence shown here is derived from an EMBL/GenBank/DDBJ whole genome shotgun (WGS) entry which is preliminary data.</text>
</comment>
<reference evidence="8 9" key="1">
    <citation type="submission" date="2013-10" db="EMBL/GenBank/DDBJ databases">
        <title>Salinisphaera orenii MK-B5 Genome Sequencing.</title>
        <authorList>
            <person name="Lai Q."/>
            <person name="Li C."/>
            <person name="Shao Z."/>
        </authorList>
    </citation>
    <scope>NUCLEOTIDE SEQUENCE [LARGE SCALE GENOMIC DNA]</scope>
    <source>
        <strain evidence="8 9">MK-B5</strain>
    </source>
</reference>
<feature type="signal peptide" evidence="6">
    <location>
        <begin position="1"/>
        <end position="21"/>
    </location>
</feature>
<keyword evidence="8" id="KW-0966">Cell projection</keyword>
<keyword evidence="2 4" id="KW-0472">Membrane</keyword>
<dbReference type="InterPro" id="IPR028974">
    <property type="entry name" value="TSP_type-3_rpt"/>
</dbReference>
<dbReference type="AlphaFoldDB" id="A0A423PTC3"/>
<protein>
    <submittedName>
        <fullName evidence="8">Flagellar motor protein MotB</fullName>
    </submittedName>
</protein>
<evidence type="ECO:0000256" key="2">
    <source>
        <dbReference type="ARBA" id="ARBA00023136"/>
    </source>
</evidence>
<keyword evidence="6" id="KW-0732">Signal</keyword>
<feature type="compositionally biased region" description="Basic and acidic residues" evidence="5">
    <location>
        <begin position="192"/>
        <end position="201"/>
    </location>
</feature>
<dbReference type="Proteomes" id="UP000283993">
    <property type="component" value="Unassembled WGS sequence"/>
</dbReference>
<gene>
    <name evidence="8" type="ORF">SAOR_04985</name>
</gene>
<dbReference type="InterPro" id="IPR006665">
    <property type="entry name" value="OmpA-like"/>
</dbReference>
<keyword evidence="3" id="KW-0998">Cell outer membrane</keyword>
<dbReference type="GO" id="GO:0005509">
    <property type="term" value="F:calcium ion binding"/>
    <property type="evidence" value="ECO:0007669"/>
    <property type="project" value="InterPro"/>
</dbReference>
<dbReference type="EMBL" id="AYKH01000007">
    <property type="protein sequence ID" value="ROO28855.1"/>
    <property type="molecule type" value="Genomic_DNA"/>
</dbReference>
<evidence type="ECO:0000256" key="6">
    <source>
        <dbReference type="SAM" id="SignalP"/>
    </source>
</evidence>
<dbReference type="RefSeq" id="WP_221179878.1">
    <property type="nucleotide sequence ID" value="NZ_AYKH01000007.1"/>
</dbReference>
<evidence type="ECO:0000256" key="5">
    <source>
        <dbReference type="SAM" id="MobiDB-lite"/>
    </source>
</evidence>
<dbReference type="SUPFAM" id="SSF103088">
    <property type="entry name" value="OmpA-like"/>
    <property type="match status" value="1"/>
</dbReference>
<name>A0A423PTC3_9GAMM</name>
<comment type="subcellular location">
    <subcellularLocation>
        <location evidence="1">Cell outer membrane</location>
    </subcellularLocation>
</comment>
<dbReference type="CDD" id="cd07185">
    <property type="entry name" value="OmpA_C-like"/>
    <property type="match status" value="1"/>
</dbReference>
<keyword evidence="9" id="KW-1185">Reference proteome</keyword>
<sequence>MKTIFDWRGLALAATAAIALAGCTAAPPSADADNDGGAYVVDPDGNVYKDAEGNCWQTPNAPKKEMRAECGDQIAQTDGDSDGDGVPDSRDECPGTPRGVEVDARGCPIEKQSPIVLKGVTFEFDSSNLTMSAENRLDNVVDALEASPDVRFRIDGHTDSIGSESYNLDLSQRRVESVRTYLMDAGIDTRRITATEGHGESEPVATNETAAGRAQNRRVELSVVSD</sequence>
<evidence type="ECO:0000256" key="3">
    <source>
        <dbReference type="ARBA" id="ARBA00023237"/>
    </source>
</evidence>
<dbReference type="Gene3D" id="3.30.1330.60">
    <property type="entry name" value="OmpA-like domain"/>
    <property type="match status" value="1"/>
</dbReference>
<evidence type="ECO:0000259" key="7">
    <source>
        <dbReference type="PROSITE" id="PS51123"/>
    </source>
</evidence>
<keyword evidence="8" id="KW-0282">Flagellum</keyword>
<dbReference type="InterPro" id="IPR006664">
    <property type="entry name" value="OMP_bac"/>
</dbReference>
<keyword evidence="8" id="KW-0969">Cilium</keyword>
<dbReference type="PROSITE" id="PS51257">
    <property type="entry name" value="PROKAR_LIPOPROTEIN"/>
    <property type="match status" value="1"/>
</dbReference>
<feature type="chain" id="PRO_5019030645" evidence="6">
    <location>
        <begin position="22"/>
        <end position="226"/>
    </location>
</feature>
<evidence type="ECO:0000256" key="4">
    <source>
        <dbReference type="PROSITE-ProRule" id="PRU00473"/>
    </source>
</evidence>
<accession>A0A423PTC3</accession>
<dbReference type="PANTHER" id="PTHR30329">
    <property type="entry name" value="STATOR ELEMENT OF FLAGELLAR MOTOR COMPLEX"/>
    <property type="match status" value="1"/>
</dbReference>
<dbReference type="PANTHER" id="PTHR30329:SF21">
    <property type="entry name" value="LIPOPROTEIN YIAD-RELATED"/>
    <property type="match status" value="1"/>
</dbReference>
<feature type="region of interest" description="Disordered" evidence="5">
    <location>
        <begin position="192"/>
        <end position="226"/>
    </location>
</feature>
<evidence type="ECO:0000256" key="1">
    <source>
        <dbReference type="ARBA" id="ARBA00004442"/>
    </source>
</evidence>
<dbReference type="SUPFAM" id="SSF103647">
    <property type="entry name" value="TSP type-3 repeat"/>
    <property type="match status" value="1"/>
</dbReference>
<organism evidence="8 9">
    <name type="scientific">Salinisphaera orenii MK-B5</name>
    <dbReference type="NCBI Taxonomy" id="856730"/>
    <lineage>
        <taxon>Bacteria</taxon>
        <taxon>Pseudomonadati</taxon>
        <taxon>Pseudomonadota</taxon>
        <taxon>Gammaproteobacteria</taxon>
        <taxon>Salinisphaerales</taxon>
        <taxon>Salinisphaeraceae</taxon>
        <taxon>Salinisphaera</taxon>
    </lineage>
</organism>
<evidence type="ECO:0000313" key="9">
    <source>
        <dbReference type="Proteomes" id="UP000283993"/>
    </source>
</evidence>
<proteinExistence type="predicted"/>
<dbReference type="InterPro" id="IPR036737">
    <property type="entry name" value="OmpA-like_sf"/>
</dbReference>
<dbReference type="Pfam" id="PF00691">
    <property type="entry name" value="OmpA"/>
    <property type="match status" value="1"/>
</dbReference>
<dbReference type="PRINTS" id="PR01021">
    <property type="entry name" value="OMPADOMAIN"/>
</dbReference>
<evidence type="ECO:0000313" key="8">
    <source>
        <dbReference type="EMBL" id="ROO28855.1"/>
    </source>
</evidence>
<dbReference type="PROSITE" id="PS51123">
    <property type="entry name" value="OMPA_2"/>
    <property type="match status" value="1"/>
</dbReference>